<organism evidence="2 3">
    <name type="scientific">Pseudopithomyces chartarum</name>
    <dbReference type="NCBI Taxonomy" id="1892770"/>
    <lineage>
        <taxon>Eukaryota</taxon>
        <taxon>Fungi</taxon>
        <taxon>Dikarya</taxon>
        <taxon>Ascomycota</taxon>
        <taxon>Pezizomycotina</taxon>
        <taxon>Dothideomycetes</taxon>
        <taxon>Pleosporomycetidae</taxon>
        <taxon>Pleosporales</taxon>
        <taxon>Massarineae</taxon>
        <taxon>Didymosphaeriaceae</taxon>
        <taxon>Pseudopithomyces</taxon>
    </lineage>
</organism>
<accession>A0AAN6REC8</accession>
<evidence type="ECO:0000313" key="3">
    <source>
        <dbReference type="Proteomes" id="UP001280581"/>
    </source>
</evidence>
<dbReference type="Proteomes" id="UP001280581">
    <property type="component" value="Unassembled WGS sequence"/>
</dbReference>
<evidence type="ECO:0000256" key="1">
    <source>
        <dbReference type="SAM" id="MobiDB-lite"/>
    </source>
</evidence>
<keyword evidence="3" id="KW-1185">Reference proteome</keyword>
<evidence type="ECO:0000313" key="2">
    <source>
        <dbReference type="EMBL" id="KAK3202491.1"/>
    </source>
</evidence>
<comment type="caution">
    <text evidence="2">The sequence shown here is derived from an EMBL/GenBank/DDBJ whole genome shotgun (WGS) entry which is preliminary data.</text>
</comment>
<gene>
    <name evidence="2" type="ORF">GRF29_161g1400607</name>
</gene>
<feature type="region of interest" description="Disordered" evidence="1">
    <location>
        <begin position="1"/>
        <end position="55"/>
    </location>
</feature>
<dbReference type="EMBL" id="WVTA01000014">
    <property type="protein sequence ID" value="KAK3202491.1"/>
    <property type="molecule type" value="Genomic_DNA"/>
</dbReference>
<sequence length="116" mass="12628">MDANNPRRPRPAIGPPPRRLFQQSTTHAPRPIPRTTTSKPATVHIPPDTTPDPSLDLVERDSTGAYKIVGGPPAALRLSATPPLDAEAEEKEQEDHMISLCGRTASHWDQSGESYT</sequence>
<dbReference type="AlphaFoldDB" id="A0AAN6REC8"/>
<name>A0AAN6REC8_9PLEO</name>
<protein>
    <submittedName>
        <fullName evidence="2">Uncharacterized protein</fullName>
    </submittedName>
</protein>
<reference evidence="2 3" key="1">
    <citation type="submission" date="2021-02" db="EMBL/GenBank/DDBJ databases">
        <title>Genome assembly of Pseudopithomyces chartarum.</title>
        <authorList>
            <person name="Jauregui R."/>
            <person name="Singh J."/>
            <person name="Voisey C."/>
        </authorList>
    </citation>
    <scope>NUCLEOTIDE SEQUENCE [LARGE SCALE GENOMIC DNA]</scope>
    <source>
        <strain evidence="2 3">AGR01</strain>
    </source>
</reference>
<proteinExistence type="predicted"/>